<accession>A0A4R5DNK8</accession>
<keyword evidence="6" id="KW-1185">Reference proteome</keyword>
<comment type="caution">
    <text evidence="5">The sequence shown here is derived from an EMBL/GenBank/DDBJ whole genome shotgun (WGS) entry which is preliminary data.</text>
</comment>
<protein>
    <submittedName>
        <fullName evidence="5">Pyridoxal-phosphate dependent enzyme</fullName>
    </submittedName>
</protein>
<dbReference type="OrthoDB" id="9805733at2"/>
<evidence type="ECO:0000259" key="4">
    <source>
        <dbReference type="Pfam" id="PF00291"/>
    </source>
</evidence>
<dbReference type="EMBL" id="SMKZ01000005">
    <property type="protein sequence ID" value="TDE13581.1"/>
    <property type="molecule type" value="Genomic_DNA"/>
</dbReference>
<dbReference type="InterPro" id="IPR001926">
    <property type="entry name" value="TrpB-like_PALP"/>
</dbReference>
<keyword evidence="2" id="KW-0663">Pyridoxal phosphate</keyword>
<dbReference type="InterPro" id="IPR050147">
    <property type="entry name" value="Ser/Thr_Dehydratase"/>
</dbReference>
<evidence type="ECO:0000256" key="2">
    <source>
        <dbReference type="ARBA" id="ARBA00022898"/>
    </source>
</evidence>
<dbReference type="GO" id="GO:0004794">
    <property type="term" value="F:threonine deaminase activity"/>
    <property type="evidence" value="ECO:0007669"/>
    <property type="project" value="TreeGrafter"/>
</dbReference>
<dbReference type="InterPro" id="IPR036052">
    <property type="entry name" value="TrpB-like_PALP_sf"/>
</dbReference>
<keyword evidence="3" id="KW-0456">Lyase</keyword>
<sequence length="435" mass="45889">MFVPTRPAAPVTRTRMSSPLLSRRSIESMQKVKLMFQYDMCGGDLPETSRPHGPGRCGCGRHVWRRDAMPLSRFAADLPVVSEFISLGEGDTPLLSLDVVARHLGLRRLSAKMESLNPTGSYKDRVAAMSLSLARQHRNRGWIASSSGNAGLAMAAYGARAGLPGFLCLVSSAPLEKRIPLMPYALDVVGVDGVGDGATSERITGLVDQIHAAAERYDLYLGITAHAFNHDGMRGVDTIAYELAEQSPGATHVYVPAGGGGMLVAVARGLRQRRLRARVVACQPSGCAPIVQVLDGASRTPAVRRCESGISGLQVPNPPDGALAVRAVEDSRGWGVAATDEEIVSAQRLLAAAEGVFVEPAAATALAALIRDVGTDRVGRDDHPVLILSGAGWKDLGRFAGAAADLPVVSFPDVAGRVDEWASHLGGGVAREVRS</sequence>
<dbReference type="SUPFAM" id="SSF53686">
    <property type="entry name" value="Tryptophan synthase beta subunit-like PLP-dependent enzymes"/>
    <property type="match status" value="1"/>
</dbReference>
<feature type="domain" description="Tryptophan synthase beta chain-like PALP" evidence="4">
    <location>
        <begin position="85"/>
        <end position="390"/>
    </location>
</feature>
<proteinExistence type="predicted"/>
<dbReference type="Gene3D" id="3.40.50.1100">
    <property type="match status" value="2"/>
</dbReference>
<comment type="cofactor">
    <cofactor evidence="1">
        <name>pyridoxal 5'-phosphate</name>
        <dbReference type="ChEBI" id="CHEBI:597326"/>
    </cofactor>
</comment>
<evidence type="ECO:0000313" key="5">
    <source>
        <dbReference type="EMBL" id="TDE13581.1"/>
    </source>
</evidence>
<dbReference type="PANTHER" id="PTHR48078:SF6">
    <property type="entry name" value="L-THREONINE DEHYDRATASE CATABOLIC TDCB"/>
    <property type="match status" value="1"/>
</dbReference>
<dbReference type="Pfam" id="PF00291">
    <property type="entry name" value="PALP"/>
    <property type="match status" value="1"/>
</dbReference>
<reference evidence="5 6" key="1">
    <citation type="submission" date="2019-03" db="EMBL/GenBank/DDBJ databases">
        <title>Draft genome sequences of novel Actinobacteria.</title>
        <authorList>
            <person name="Sahin N."/>
            <person name="Ay H."/>
            <person name="Saygin H."/>
        </authorList>
    </citation>
    <scope>NUCLEOTIDE SEQUENCE [LARGE SCALE GENOMIC DNA]</scope>
    <source>
        <strain evidence="5 6">5K138</strain>
    </source>
</reference>
<evidence type="ECO:0000313" key="6">
    <source>
        <dbReference type="Proteomes" id="UP000294739"/>
    </source>
</evidence>
<dbReference type="GO" id="GO:0009097">
    <property type="term" value="P:isoleucine biosynthetic process"/>
    <property type="evidence" value="ECO:0007669"/>
    <property type="project" value="TreeGrafter"/>
</dbReference>
<dbReference type="GO" id="GO:0003941">
    <property type="term" value="F:L-serine ammonia-lyase activity"/>
    <property type="evidence" value="ECO:0007669"/>
    <property type="project" value="TreeGrafter"/>
</dbReference>
<dbReference type="AlphaFoldDB" id="A0A4R5DNK8"/>
<organism evidence="5 6">
    <name type="scientific">Jiangella asiatica</name>
    <dbReference type="NCBI Taxonomy" id="2530372"/>
    <lineage>
        <taxon>Bacteria</taxon>
        <taxon>Bacillati</taxon>
        <taxon>Actinomycetota</taxon>
        <taxon>Actinomycetes</taxon>
        <taxon>Jiangellales</taxon>
        <taxon>Jiangellaceae</taxon>
        <taxon>Jiangella</taxon>
    </lineage>
</organism>
<dbReference type="GO" id="GO:0006567">
    <property type="term" value="P:L-threonine catabolic process"/>
    <property type="evidence" value="ECO:0007669"/>
    <property type="project" value="TreeGrafter"/>
</dbReference>
<dbReference type="Proteomes" id="UP000294739">
    <property type="component" value="Unassembled WGS sequence"/>
</dbReference>
<dbReference type="GO" id="GO:0006565">
    <property type="term" value="P:L-serine catabolic process"/>
    <property type="evidence" value="ECO:0007669"/>
    <property type="project" value="TreeGrafter"/>
</dbReference>
<dbReference type="PANTHER" id="PTHR48078">
    <property type="entry name" value="THREONINE DEHYDRATASE, MITOCHONDRIAL-RELATED"/>
    <property type="match status" value="1"/>
</dbReference>
<name>A0A4R5DNK8_9ACTN</name>
<evidence type="ECO:0000256" key="1">
    <source>
        <dbReference type="ARBA" id="ARBA00001933"/>
    </source>
</evidence>
<gene>
    <name evidence="5" type="ORF">E1269_06015</name>
</gene>
<dbReference type="InParanoid" id="A0A4R5DNK8"/>
<evidence type="ECO:0000256" key="3">
    <source>
        <dbReference type="ARBA" id="ARBA00023239"/>
    </source>
</evidence>